<proteinExistence type="predicted"/>
<dbReference type="Proteomes" id="UP000433483">
    <property type="component" value="Unassembled WGS sequence"/>
</dbReference>
<organism evidence="2 3">
    <name type="scientific">Phytophthora fragariae</name>
    <dbReference type="NCBI Taxonomy" id="53985"/>
    <lineage>
        <taxon>Eukaryota</taxon>
        <taxon>Sar</taxon>
        <taxon>Stramenopiles</taxon>
        <taxon>Oomycota</taxon>
        <taxon>Peronosporomycetes</taxon>
        <taxon>Peronosporales</taxon>
        <taxon>Peronosporaceae</taxon>
        <taxon>Phytophthora</taxon>
    </lineage>
</organism>
<dbReference type="AlphaFoldDB" id="A0A6A3VQG0"/>
<accession>A0A6A3VQG0</accession>
<protein>
    <submittedName>
        <fullName evidence="2">Uncharacterized protein</fullName>
    </submittedName>
</protein>
<feature type="compositionally biased region" description="Basic and acidic residues" evidence="1">
    <location>
        <begin position="319"/>
        <end position="328"/>
    </location>
</feature>
<dbReference type="OrthoDB" id="115435at2759"/>
<sequence>MEMIATAVAMQIVPTTHRRATVRAVASSGAAASPGGVTGAADASASVAGEAVPPPDVRQELENEIDRAADDVVRAVIVQRVEAAELGFVQFTDEDVKREQVKSVMVQTLKQKATYRGQRVFTGEDGIVHAEVGEGESRIILPAKMLESGRELVTHCSFLLPYSYPTNLLDQMAQDIALDLREEAIAAADIDPEDEESVPQEMPSTASEVSGVAQPASATVEADEQRPADRGLQVQPGVEAAPASAPRRAGQKRKQAAKPAVQQGLLDEADDTTDATTRTSRRKKARPARTASNSTQRDGVASRTRARIRLAPYTNEEAAGDRAGRDESPVRAYARAGVLDPESSNEVADQYADTVMEEAPVAEHAAEQPRGMNQQQEDAMTPSRRGEEQPGDVTVQPAPAHVPDEGDEEPRIYPQEKVVEVRRRRYRTRTGRYVLEFEVRKASADGGASRPETIWINHKDYEQLWVDGRLRLGDDDRGADEQQGEGEQDGSQRRSPLAKQRESRTIRC</sequence>
<evidence type="ECO:0000313" key="3">
    <source>
        <dbReference type="Proteomes" id="UP000433483"/>
    </source>
</evidence>
<comment type="caution">
    <text evidence="2">The sequence shown here is derived from an EMBL/GenBank/DDBJ whole genome shotgun (WGS) entry which is preliminary data.</text>
</comment>
<reference evidence="2 3" key="1">
    <citation type="submission" date="2018-08" db="EMBL/GenBank/DDBJ databases">
        <title>Genomic investigation of the strawberry pathogen Phytophthora fragariae indicates pathogenicity is determined by transcriptional variation in three key races.</title>
        <authorList>
            <person name="Adams T.M."/>
            <person name="Armitage A.D."/>
            <person name="Sobczyk M.K."/>
            <person name="Bates H.J."/>
            <person name="Dunwell J.M."/>
            <person name="Nellist C.F."/>
            <person name="Harrison R.J."/>
        </authorList>
    </citation>
    <scope>NUCLEOTIDE SEQUENCE [LARGE SCALE GENOMIC DNA]</scope>
    <source>
        <strain evidence="2 3">NOV-27</strain>
    </source>
</reference>
<feature type="compositionally biased region" description="Low complexity" evidence="1">
    <location>
        <begin position="28"/>
        <end position="51"/>
    </location>
</feature>
<evidence type="ECO:0000256" key="1">
    <source>
        <dbReference type="SAM" id="MobiDB-lite"/>
    </source>
</evidence>
<name>A0A6A3VQG0_9STRA</name>
<feature type="compositionally biased region" description="Basic and acidic residues" evidence="1">
    <location>
        <begin position="499"/>
        <end position="508"/>
    </location>
</feature>
<feature type="region of interest" description="Disordered" evidence="1">
    <location>
        <begin position="28"/>
        <end position="53"/>
    </location>
</feature>
<gene>
    <name evidence="2" type="ORF">PF005_g28040</name>
</gene>
<feature type="region of interest" description="Disordered" evidence="1">
    <location>
        <begin position="472"/>
        <end position="508"/>
    </location>
</feature>
<evidence type="ECO:0000313" key="2">
    <source>
        <dbReference type="EMBL" id="KAE9169269.1"/>
    </source>
</evidence>
<dbReference type="EMBL" id="QXGB01003723">
    <property type="protein sequence ID" value="KAE9169269.1"/>
    <property type="molecule type" value="Genomic_DNA"/>
</dbReference>
<keyword evidence="3" id="KW-1185">Reference proteome</keyword>
<feature type="region of interest" description="Disordered" evidence="1">
    <location>
        <begin position="190"/>
        <end position="328"/>
    </location>
</feature>
<feature type="region of interest" description="Disordered" evidence="1">
    <location>
        <begin position="363"/>
        <end position="414"/>
    </location>
</feature>